<dbReference type="CDD" id="cd07199">
    <property type="entry name" value="Pat17_PNPLA8_PNPLA9_like"/>
    <property type="match status" value="1"/>
</dbReference>
<dbReference type="InterPro" id="IPR016035">
    <property type="entry name" value="Acyl_Trfase/lysoPLipase"/>
</dbReference>
<dbReference type="PANTHER" id="PTHR32176:SF92">
    <property type="entry name" value="XYLOSE ISOMERASE"/>
    <property type="match status" value="1"/>
</dbReference>
<keyword evidence="3" id="KW-0378">Hydrolase</keyword>
<proteinExistence type="inferred from homology"/>
<feature type="domain" description="PNPLA" evidence="4">
    <location>
        <begin position="6"/>
        <end position="209"/>
    </location>
</feature>
<dbReference type="SUPFAM" id="SSF52151">
    <property type="entry name" value="FabD/lysophospholipase-like"/>
    <property type="match status" value="1"/>
</dbReference>
<feature type="short sequence motif" description="DGA/G" evidence="3">
    <location>
        <begin position="196"/>
        <end position="198"/>
    </location>
</feature>
<sequence>MTFKILSLDGGGIRGVVSVQMLQEVEREIKETYGLELHQYFDMIAGTSTGSIIAAGLAKGLNTTQLLDLYQNNAEQIFPYSKTIVGKAWRSIRNIFSPKYSHDGLEKALSKPDALGDIKISQISHPLLLILAYDMRYRNTTFFTNFHPDLGLRWYDGLPLKDICISSASAPTFFPPRELKPFDENKFGQWSFPHIDGGVCANNPSLAAISHALKVSRYPHLSSEEKKKYNLENLKLENISVLSIGTGRSANPYEYKKLKKWTALSWVARLVDVFMEPTGEINATICQNIIGGFESGHYLRLDFDLNERYQVLANEDHKTARTLIEKKEQRKNKYLVEAKHLVETVNEEMDNSTPKNINTLIAAAKAYINSGLIYDSRVYGKGPKVKDAIANFISNNPVDCDITNQTKELSTI</sequence>
<feature type="active site" description="Nucleophile" evidence="3">
    <location>
        <position position="48"/>
    </location>
</feature>
<dbReference type="PROSITE" id="PS51635">
    <property type="entry name" value="PNPLA"/>
    <property type="match status" value="1"/>
</dbReference>
<dbReference type="OrthoDB" id="9807112at2"/>
<dbReference type="Gene3D" id="3.40.1090.10">
    <property type="entry name" value="Cytosolic phospholipase A2 catalytic domain"/>
    <property type="match status" value="1"/>
</dbReference>
<comment type="similarity">
    <text evidence="1">Belongs to the patatin family.</text>
</comment>
<dbReference type="GO" id="GO:0004620">
    <property type="term" value="F:phospholipase activity"/>
    <property type="evidence" value="ECO:0007669"/>
    <property type="project" value="TreeGrafter"/>
</dbReference>
<comment type="caution">
    <text evidence="5">The sequence shown here is derived from an EMBL/GenBank/DDBJ whole genome shotgun (WGS) entry which is preliminary data.</text>
</comment>
<evidence type="ECO:0000256" key="3">
    <source>
        <dbReference type="PROSITE-ProRule" id="PRU01161"/>
    </source>
</evidence>
<dbReference type="EMBL" id="ANNX02000027">
    <property type="protein sequence ID" value="KYC40506.1"/>
    <property type="molecule type" value="Genomic_DNA"/>
</dbReference>
<feature type="active site" description="Proton acceptor" evidence="3">
    <location>
        <position position="196"/>
    </location>
</feature>
<feature type="short sequence motif" description="GXSXG" evidence="3">
    <location>
        <begin position="46"/>
        <end position="50"/>
    </location>
</feature>
<evidence type="ECO:0000256" key="1">
    <source>
        <dbReference type="ARBA" id="ARBA00010240"/>
    </source>
</evidence>
<dbReference type="InterPro" id="IPR002641">
    <property type="entry name" value="PNPLA_dom"/>
</dbReference>
<feature type="short sequence motif" description="GXGXXG" evidence="3">
    <location>
        <begin position="10"/>
        <end position="15"/>
    </location>
</feature>
<evidence type="ECO:0000313" key="5">
    <source>
        <dbReference type="EMBL" id="KYC40506.1"/>
    </source>
</evidence>
<dbReference type="STRING" id="128403.WA1_25625"/>
<dbReference type="GO" id="GO:0047372">
    <property type="term" value="F:monoacylglycerol lipase activity"/>
    <property type="evidence" value="ECO:0007669"/>
    <property type="project" value="TreeGrafter"/>
</dbReference>
<dbReference type="AlphaFoldDB" id="A0A139X742"/>
<reference evidence="5 6" key="1">
    <citation type="journal article" date="2013" name="Genome Biol. Evol.">
        <title>Genomes of Stigonematalean cyanobacteria (subsection V) and the evolution of oxygenic photosynthesis from prokaryotes to plastids.</title>
        <authorList>
            <person name="Dagan T."/>
            <person name="Roettger M."/>
            <person name="Stucken K."/>
            <person name="Landan G."/>
            <person name="Koch R."/>
            <person name="Major P."/>
            <person name="Gould S.B."/>
            <person name="Goremykin V.V."/>
            <person name="Rippka R."/>
            <person name="Tandeau de Marsac N."/>
            <person name="Gugger M."/>
            <person name="Lockhart P.J."/>
            <person name="Allen J.F."/>
            <person name="Brune I."/>
            <person name="Maus I."/>
            <person name="Puhler A."/>
            <person name="Martin W.F."/>
        </authorList>
    </citation>
    <scope>NUCLEOTIDE SEQUENCE [LARGE SCALE GENOMIC DNA]</scope>
    <source>
        <strain evidence="5 6">PCC 7110</strain>
    </source>
</reference>
<dbReference type="GO" id="GO:0016042">
    <property type="term" value="P:lipid catabolic process"/>
    <property type="evidence" value="ECO:0007669"/>
    <property type="project" value="UniProtKB-UniRule"/>
</dbReference>
<dbReference type="Pfam" id="PF01734">
    <property type="entry name" value="Patatin"/>
    <property type="match status" value="1"/>
</dbReference>
<keyword evidence="6" id="KW-1185">Reference proteome</keyword>
<gene>
    <name evidence="5" type="ORF">WA1_25625</name>
</gene>
<evidence type="ECO:0000313" key="6">
    <source>
        <dbReference type="Proteomes" id="UP000076925"/>
    </source>
</evidence>
<evidence type="ECO:0000259" key="4">
    <source>
        <dbReference type="PROSITE" id="PS51635"/>
    </source>
</evidence>
<protein>
    <recommendedName>
        <fullName evidence="4">PNPLA domain-containing protein</fullName>
    </recommendedName>
</protein>
<accession>A0A139X742</accession>
<dbReference type="Proteomes" id="UP000076925">
    <property type="component" value="Unassembled WGS sequence"/>
</dbReference>
<evidence type="ECO:0000256" key="2">
    <source>
        <dbReference type="ARBA" id="ARBA00023098"/>
    </source>
</evidence>
<name>A0A139X742_9CYAN</name>
<keyword evidence="2 3" id="KW-0443">Lipid metabolism</keyword>
<keyword evidence="3" id="KW-0442">Lipid degradation</keyword>
<organism evidence="5 6">
    <name type="scientific">Scytonema hofmannii PCC 7110</name>
    <dbReference type="NCBI Taxonomy" id="128403"/>
    <lineage>
        <taxon>Bacteria</taxon>
        <taxon>Bacillati</taxon>
        <taxon>Cyanobacteriota</taxon>
        <taxon>Cyanophyceae</taxon>
        <taxon>Nostocales</taxon>
        <taxon>Scytonemataceae</taxon>
        <taxon>Scytonema</taxon>
    </lineage>
</organism>
<dbReference type="RefSeq" id="WP_017739673.1">
    <property type="nucleotide sequence ID" value="NZ_KQ976354.1"/>
</dbReference>
<dbReference type="PANTHER" id="PTHR32176">
    <property type="entry name" value="XYLOSE ISOMERASE"/>
    <property type="match status" value="1"/>
</dbReference>